<dbReference type="EMBL" id="MTJY01000037">
    <property type="protein sequence ID" value="ONN74392.1"/>
    <property type="molecule type" value="Genomic_DNA"/>
</dbReference>
<name>A0AAX0K140_LACRH</name>
<comment type="caution">
    <text evidence="1">The sequence shown here is derived from an EMBL/GenBank/DDBJ whole genome shotgun (WGS) entry which is preliminary data.</text>
</comment>
<reference evidence="1 3" key="1">
    <citation type="submission" date="2017-01" db="EMBL/GenBank/DDBJ databases">
        <title>In silico prediction, in vitro antibacterial spectrum and physicochemical properties of a putative bacteriocin produced by Lactobacillus rhamnosus strain L156.4.</title>
        <authorList>
            <person name="Silveira A.M."/>
            <person name="Monteiro A.S."/>
            <person name="Santos V.L."/>
            <person name="Nicoli J.R."/>
            <person name="Azevedo V."/>
            <person name="Soares S.C."/>
            <person name="Castro-Oliveira L."/>
            <person name="Dias-Souza M.V."/>
            <person name="Nardi R.M."/>
        </authorList>
    </citation>
    <scope>NUCLEOTIDE SEQUENCE [LARGE SCALE GENOMIC DNA]</scope>
    <source>
        <strain evidence="1 3">L156.4</strain>
    </source>
</reference>
<accession>A0AAX0K140</accession>
<protein>
    <submittedName>
        <fullName evidence="1">Uncharacterized protein</fullName>
    </submittedName>
</protein>
<evidence type="ECO:0000313" key="2">
    <source>
        <dbReference type="EMBL" id="THC79812.1"/>
    </source>
</evidence>
<evidence type="ECO:0000313" key="4">
    <source>
        <dbReference type="Proteomes" id="UP000307517"/>
    </source>
</evidence>
<dbReference type="Proteomes" id="UP000189067">
    <property type="component" value="Unassembled WGS sequence"/>
</dbReference>
<evidence type="ECO:0000313" key="3">
    <source>
        <dbReference type="Proteomes" id="UP000189067"/>
    </source>
</evidence>
<gene>
    <name evidence="1" type="ORF">BWR10_09380</name>
    <name evidence="2" type="ORF">E6L36_04985</name>
</gene>
<organism evidence="1 3">
    <name type="scientific">Lacticaseibacillus rhamnosus</name>
    <name type="common">Lactobacillus rhamnosus</name>
    <dbReference type="NCBI Taxonomy" id="47715"/>
    <lineage>
        <taxon>Bacteria</taxon>
        <taxon>Bacillati</taxon>
        <taxon>Bacillota</taxon>
        <taxon>Bacilli</taxon>
        <taxon>Lactobacillales</taxon>
        <taxon>Lactobacillaceae</taxon>
        <taxon>Lacticaseibacillus</taxon>
    </lineage>
</organism>
<evidence type="ECO:0000313" key="1">
    <source>
        <dbReference type="EMBL" id="ONN74392.1"/>
    </source>
</evidence>
<sequence length="129" mass="14371">MRGPFDWDQMRDTTGFGISAGFTIWAPAQVPAAESDRRLLSQVSNITRSGKVELAKQLVVLGQQVIAICTDGNHAQKAENQHGNGVSRDDQMNDQYHHVNELHDEIAQDGEDIVDKIKYGHDCSLLSRR</sequence>
<dbReference type="EMBL" id="SSHM01000001">
    <property type="protein sequence ID" value="THC79812.1"/>
    <property type="molecule type" value="Genomic_DNA"/>
</dbReference>
<proteinExistence type="predicted"/>
<dbReference type="AlphaFoldDB" id="A0AAX0K140"/>
<reference evidence="2 4" key="2">
    <citation type="submission" date="2019-04" db="EMBL/GenBank/DDBJ databases">
        <title>Genome Announcement to Ensure Probiotic Safety of Lactobacillus rhamnosus UBLR-58.</title>
        <authorList>
            <person name="Sulthana A."/>
            <person name="Lakshmi S.G."/>
            <person name="Madempudi R.S."/>
        </authorList>
    </citation>
    <scope>NUCLEOTIDE SEQUENCE [LARGE SCALE GENOMIC DNA]</scope>
    <source>
        <strain evidence="2 4">UBLR-58</strain>
    </source>
</reference>
<dbReference type="Proteomes" id="UP000307517">
    <property type="component" value="Unassembled WGS sequence"/>
</dbReference>